<dbReference type="PANTHER" id="PTHR34322:SF2">
    <property type="entry name" value="TRANSPOSASE IS200-LIKE DOMAIN-CONTAINING PROTEIN"/>
    <property type="match status" value="1"/>
</dbReference>
<dbReference type="NCBIfam" id="NF047646">
    <property type="entry name" value="REP_Tyr_transpos"/>
    <property type="match status" value="1"/>
</dbReference>
<accession>A0A069RC72</accession>
<dbReference type="GO" id="GO:0004803">
    <property type="term" value="F:transposase activity"/>
    <property type="evidence" value="ECO:0007669"/>
    <property type="project" value="InterPro"/>
</dbReference>
<gene>
    <name evidence="2" type="ORF">CLIT_14c01000</name>
</gene>
<reference evidence="2 3" key="1">
    <citation type="submission" date="2014-03" db="EMBL/GenBank/DDBJ databases">
        <title>Genome sequence of Clostridium litorale W6, DSM 5388.</title>
        <authorList>
            <person name="Poehlein A."/>
            <person name="Jagirdar A."/>
            <person name="Khonsari B."/>
            <person name="Chibani C.M."/>
            <person name="Gutierrez Gutierrez D.A."/>
            <person name="Davydova E."/>
            <person name="Alghaithi H.S."/>
            <person name="Nair K.P."/>
            <person name="Dhamotharan K."/>
            <person name="Chandran L."/>
            <person name="G W."/>
            <person name="Daniel R."/>
        </authorList>
    </citation>
    <scope>NUCLEOTIDE SEQUENCE [LARGE SCALE GENOMIC DNA]</scope>
    <source>
        <strain evidence="2 3">W6</strain>
    </source>
</reference>
<dbReference type="Pfam" id="PF01797">
    <property type="entry name" value="Y1_Tnp"/>
    <property type="match status" value="1"/>
</dbReference>
<dbReference type="Proteomes" id="UP000027946">
    <property type="component" value="Unassembled WGS sequence"/>
</dbReference>
<dbReference type="GO" id="GO:0003677">
    <property type="term" value="F:DNA binding"/>
    <property type="evidence" value="ECO:0007669"/>
    <property type="project" value="InterPro"/>
</dbReference>
<dbReference type="Gene3D" id="3.30.70.1290">
    <property type="entry name" value="Transposase IS200-like"/>
    <property type="match status" value="1"/>
</dbReference>
<dbReference type="eggNOG" id="COG1943">
    <property type="taxonomic scope" value="Bacteria"/>
</dbReference>
<protein>
    <recommendedName>
        <fullName evidence="1">Transposase IS200-like domain-containing protein</fullName>
    </recommendedName>
</protein>
<feature type="domain" description="Transposase IS200-like" evidence="1">
    <location>
        <begin position="9"/>
        <end position="123"/>
    </location>
</feature>
<keyword evidence="3" id="KW-1185">Reference proteome</keyword>
<evidence type="ECO:0000259" key="1">
    <source>
        <dbReference type="SMART" id="SM01321"/>
    </source>
</evidence>
<organism evidence="2 3">
    <name type="scientific">Peptoclostridium litorale DSM 5388</name>
    <dbReference type="NCBI Taxonomy" id="1121324"/>
    <lineage>
        <taxon>Bacteria</taxon>
        <taxon>Bacillati</taxon>
        <taxon>Bacillota</taxon>
        <taxon>Clostridia</taxon>
        <taxon>Peptostreptococcales</taxon>
        <taxon>Peptoclostridiaceae</taxon>
        <taxon>Peptoclostridium</taxon>
    </lineage>
</organism>
<dbReference type="InterPro" id="IPR036515">
    <property type="entry name" value="Transposase_17_sf"/>
</dbReference>
<dbReference type="PANTHER" id="PTHR34322">
    <property type="entry name" value="TRANSPOSASE, Y1_TNP DOMAIN-CONTAINING"/>
    <property type="match status" value="1"/>
</dbReference>
<dbReference type="EMBL" id="JJMM01000014">
    <property type="protein sequence ID" value="KDR94639.1"/>
    <property type="molecule type" value="Genomic_DNA"/>
</dbReference>
<name>A0A069RC72_PEPLI</name>
<dbReference type="GO" id="GO:0006313">
    <property type="term" value="P:DNA transposition"/>
    <property type="evidence" value="ECO:0007669"/>
    <property type="project" value="InterPro"/>
</dbReference>
<dbReference type="SMART" id="SM01321">
    <property type="entry name" value="Y1_Tnp"/>
    <property type="match status" value="1"/>
</dbReference>
<dbReference type="STRING" id="1121324.CLIT_14c01000"/>
<comment type="caution">
    <text evidence="2">The sequence shown here is derived from an EMBL/GenBank/DDBJ whole genome shotgun (WGS) entry which is preliminary data.</text>
</comment>
<dbReference type="RefSeq" id="WP_052636214.1">
    <property type="nucleotide sequence ID" value="NZ_FSRH01000015.1"/>
</dbReference>
<dbReference type="OrthoDB" id="9788881at2"/>
<dbReference type="InterPro" id="IPR002686">
    <property type="entry name" value="Transposase_17"/>
</dbReference>
<dbReference type="AlphaFoldDB" id="A0A069RC72"/>
<evidence type="ECO:0000313" key="3">
    <source>
        <dbReference type="Proteomes" id="UP000027946"/>
    </source>
</evidence>
<sequence length="284" mass="33096">MARKPRIEYNGAIYHVIQRGNNREYIFEDSMHKGYLIKIIRDIKDVMNFNIFAYVLMDNHYHLIVQTVDCALSTLMHRINNRYSKYYNYKSKRSGHVFENRYKGILVQDKSYLLGLIRYIHYNPVRAHMCSKVADYKWSSDVFYRRNMKNIVDIEFALDMLSPDRIAAIRKYIELMDGIDEMSSEEIGKAEAIGDEQFKENIAQIPVFKAPPLESILLEVCGCEKVAQMIKGGSRKRSLTRFKIDYILRAKEHGYSYHQIGSGIGVTASAVMNILERNNITYMG</sequence>
<dbReference type="SUPFAM" id="SSF143422">
    <property type="entry name" value="Transposase IS200-like"/>
    <property type="match status" value="1"/>
</dbReference>
<evidence type="ECO:0000313" key="2">
    <source>
        <dbReference type="EMBL" id="KDR94639.1"/>
    </source>
</evidence>
<proteinExistence type="predicted"/>